<dbReference type="InterPro" id="IPR013656">
    <property type="entry name" value="PAS_4"/>
</dbReference>
<dbReference type="CDD" id="cd12914">
    <property type="entry name" value="PDC1_DGC_like"/>
    <property type="match status" value="1"/>
</dbReference>
<name>A0A330L4C1_9BACT</name>
<dbReference type="InterPro" id="IPR036890">
    <property type="entry name" value="HATPase_C_sf"/>
</dbReference>
<keyword evidence="13 18" id="KW-0472">Membrane</keyword>
<keyword evidence="10" id="KW-0067">ATP-binding</keyword>
<organism evidence="24 25">
    <name type="scientific">Nitrospira lenta</name>
    <dbReference type="NCBI Taxonomy" id="1436998"/>
    <lineage>
        <taxon>Bacteria</taxon>
        <taxon>Pseudomonadati</taxon>
        <taxon>Nitrospirota</taxon>
        <taxon>Nitrospiria</taxon>
        <taxon>Nitrospirales</taxon>
        <taxon>Nitrospiraceae</taxon>
        <taxon>Nitrospira</taxon>
    </lineage>
</organism>
<dbReference type="Gene3D" id="1.20.120.160">
    <property type="entry name" value="HPT domain"/>
    <property type="match status" value="1"/>
</dbReference>
<dbReference type="InterPro" id="IPR003661">
    <property type="entry name" value="HisK_dim/P_dom"/>
</dbReference>
<keyword evidence="7 18" id="KW-0812">Transmembrane</keyword>
<dbReference type="SUPFAM" id="SSF47384">
    <property type="entry name" value="Homodimeric domain of signal transducing histidine kinase"/>
    <property type="match status" value="1"/>
</dbReference>
<dbReference type="InterPro" id="IPR008207">
    <property type="entry name" value="Sig_transdc_His_kin_Hpt_dom"/>
</dbReference>
<dbReference type="Gene3D" id="3.30.450.20">
    <property type="entry name" value="PAS domain"/>
    <property type="match status" value="3"/>
</dbReference>
<dbReference type="FunFam" id="3.30.565.10:FF:000010">
    <property type="entry name" value="Sensor histidine kinase RcsC"/>
    <property type="match status" value="1"/>
</dbReference>
<comment type="subcellular location">
    <subcellularLocation>
        <location evidence="2">Cell membrane</location>
        <topology evidence="2">Multi-pass membrane protein</topology>
    </subcellularLocation>
</comment>
<dbReference type="InterPro" id="IPR035965">
    <property type="entry name" value="PAS-like_dom_sf"/>
</dbReference>
<evidence type="ECO:0000256" key="17">
    <source>
        <dbReference type="PROSITE-ProRule" id="PRU00169"/>
    </source>
</evidence>
<dbReference type="InterPro" id="IPR003594">
    <property type="entry name" value="HATPase_dom"/>
</dbReference>
<feature type="domain" description="PAS" evidence="21">
    <location>
        <begin position="648"/>
        <end position="719"/>
    </location>
</feature>
<sequence length="1450" mass="159710">MSASDHRLSFGTGRNIFKHGYQVTLIGVITVATLVSVVVGVTWLERRTVAASGETVSIMAAEVADKLDLLLKERIGDAQFLSESLAISGGTSVARHHILTTFHQAYPQYLWIGVADPDGHMTETTDLQARRLNVRASHWFQAVRQRHAGFYIGDIAPDEVSHGAETVSFSAPIVDHRVDVERQSIRGVVTTRVSAEQLEKLVTEAIGPFQRRTSFFHTVEYKVLREDGVVFIDSDVSRSGQVNLVRRNLPSVRLAASGESGYVEEEHLVRHVPVLTGYARLRRHDGDVESPKWTVLLRVDRAEVVAPVHRFFWTVGAAAVLIVGPLIGWLVYITRRAQVEWQDAQEERARARANEHWLQTILEVEPEGVLVTDRDRRVLQINPAGCALFDAAFPEEILGRDIAQWVHEDDRRAYEDAHAAALQGRGVLTSGRLLGLSGQSRWFEMTSVLLPGAQGASPSVLSVTRDITDQKYAQRRQALQHAVAKVLAEASTVEQAIPELLRVIGSSLEWQVGTFWLVQEKTRLLRCTQTWSAQPSLVEEFFEASRRETFSSDVGFPGRCWARGEPLWEPDVLRDRAFVRTAAASLNGLHAGCVFPVWLRASVFGIMEFFSREIHPRDADLLRTLATIGGQIGLFLERAEVEAALRETESRTRLIIDTALDAIVTMDPDGIITEWNAQAELLFGWQAHEAIGKDLADTIIPADHRDAHRAGLARYLKTGQVSILGRLVEVQACHRDGRMFPAELSIAHLRLDDTVVFSAFIRDISQRKESEQALSSYAQQLERSNYDLDEALGQARAATEAKSAFLATMSHEIRTPMNGVIGMTGLLLDTELTAEQREYGEAVRSCGDHLLTIINDILDFSKIEAGKLNLEIIEFDLRHAVEDSLDLLAERASSKQLNLACLFHADVLTALRGDPGRVRQVLTNLVGNAIKFTEQGDVVVQVRLASQQAGAVFVRFDVTDTGIGLSEAQQARLFQAFSQADGSTTRKYGGTGLGLAICKRLVELMGGEIGVASQPGAGSTFWFTARFELQGAAGDPVVPEALSVRGKRVLIVDDKPINCRILALLMKKWEVESTVISDHSDVLPHLHEQARSGLFYDAAIIDADLAKSDGLQLAQSVIATKGALRVILLTSVGRRGDAKAAKAMGISAYLTKPIRESQLVRCLAMVSEQPAVSSAGERMPPNQELVTRHTLAEAVTSSGMKILLAEDNIINQKVAVRMFERLGHRVDVVANGREAVEALSRLAYDLVFMDCQMPEMDGFEAAADIRRREAGARHTIVIAMTANAMQGDRERCLRAGMDDYVTKPITTESLAAVFERWRRPAVPVRVPEAAPYEGATIDPLVFDGLRVLSDEDDPGFLTRLVRHFLADTPDKLALLGTACRKGSAEEVQRIAHSLKGSASNLGALGLARLCDRVVAGAAQGLAVVPELLTELELEFHRVREQLERDLREAA</sequence>
<dbReference type="Pfam" id="PF08448">
    <property type="entry name" value="PAS_4"/>
    <property type="match status" value="1"/>
</dbReference>
<evidence type="ECO:0000256" key="11">
    <source>
        <dbReference type="ARBA" id="ARBA00022989"/>
    </source>
</evidence>
<dbReference type="InterPro" id="IPR005467">
    <property type="entry name" value="His_kinase_dom"/>
</dbReference>
<dbReference type="InterPro" id="IPR036097">
    <property type="entry name" value="HisK_dim/P_sf"/>
</dbReference>
<dbReference type="PANTHER" id="PTHR45339:SF1">
    <property type="entry name" value="HYBRID SIGNAL TRANSDUCTION HISTIDINE KINASE J"/>
    <property type="match status" value="1"/>
</dbReference>
<evidence type="ECO:0000259" key="23">
    <source>
        <dbReference type="PROSITE" id="PS50894"/>
    </source>
</evidence>
<comment type="subunit">
    <text evidence="14">At low DSF concentrations, interacts with RpfF.</text>
</comment>
<keyword evidence="8" id="KW-0547">Nucleotide-binding</keyword>
<feature type="domain" description="Histidine kinase" evidence="19">
    <location>
        <begin position="808"/>
        <end position="1029"/>
    </location>
</feature>
<evidence type="ECO:0000256" key="7">
    <source>
        <dbReference type="ARBA" id="ARBA00022692"/>
    </source>
</evidence>
<evidence type="ECO:0000256" key="2">
    <source>
        <dbReference type="ARBA" id="ARBA00004651"/>
    </source>
</evidence>
<protein>
    <recommendedName>
        <fullName evidence="15">Sensory/regulatory protein RpfC</fullName>
        <ecNumber evidence="3">2.7.13.3</ecNumber>
    </recommendedName>
</protein>
<dbReference type="PANTHER" id="PTHR45339">
    <property type="entry name" value="HYBRID SIGNAL TRANSDUCTION HISTIDINE KINASE J"/>
    <property type="match status" value="1"/>
</dbReference>
<dbReference type="OrthoDB" id="9758705at2"/>
<dbReference type="EC" id="2.7.13.3" evidence="3"/>
<evidence type="ECO:0000256" key="4">
    <source>
        <dbReference type="ARBA" id="ARBA00022475"/>
    </source>
</evidence>
<keyword evidence="12" id="KW-0902">Two-component regulatory system</keyword>
<feature type="domain" description="HPt" evidence="23">
    <location>
        <begin position="1353"/>
        <end position="1445"/>
    </location>
</feature>
<dbReference type="SUPFAM" id="SSF52172">
    <property type="entry name" value="CheY-like"/>
    <property type="match status" value="2"/>
</dbReference>
<evidence type="ECO:0000256" key="12">
    <source>
        <dbReference type="ARBA" id="ARBA00023012"/>
    </source>
</evidence>
<dbReference type="SMART" id="SM00387">
    <property type="entry name" value="HATPase_c"/>
    <property type="match status" value="1"/>
</dbReference>
<dbReference type="InterPro" id="IPR000700">
    <property type="entry name" value="PAS-assoc_C"/>
</dbReference>
<dbReference type="PROSITE" id="PS50113">
    <property type="entry name" value="PAC"/>
    <property type="match status" value="2"/>
</dbReference>
<evidence type="ECO:0000313" key="24">
    <source>
        <dbReference type="EMBL" id="SPP64668.1"/>
    </source>
</evidence>
<feature type="transmembrane region" description="Helical" evidence="18">
    <location>
        <begin position="20"/>
        <end position="44"/>
    </location>
</feature>
<gene>
    <name evidence="24" type="ORF">NITLEN_20308</name>
</gene>
<feature type="modified residue" description="Phosphohistidine" evidence="16">
    <location>
        <position position="1392"/>
    </location>
</feature>
<dbReference type="Pfam" id="PF01627">
    <property type="entry name" value="Hpt"/>
    <property type="match status" value="1"/>
</dbReference>
<feature type="domain" description="Response regulatory" evidence="20">
    <location>
        <begin position="1048"/>
        <end position="1167"/>
    </location>
</feature>
<dbReference type="Pfam" id="PF00989">
    <property type="entry name" value="PAS"/>
    <property type="match status" value="1"/>
</dbReference>
<dbReference type="FunCoup" id="A0A330L4C1">
    <property type="interactions" value="248"/>
</dbReference>
<dbReference type="InterPro" id="IPR001610">
    <property type="entry name" value="PAC"/>
</dbReference>
<dbReference type="CDD" id="cd00082">
    <property type="entry name" value="HisKA"/>
    <property type="match status" value="1"/>
</dbReference>
<dbReference type="Gene3D" id="3.30.450.40">
    <property type="match status" value="1"/>
</dbReference>
<evidence type="ECO:0000259" key="20">
    <source>
        <dbReference type="PROSITE" id="PS50110"/>
    </source>
</evidence>
<dbReference type="NCBIfam" id="TIGR00229">
    <property type="entry name" value="sensory_box"/>
    <property type="match status" value="2"/>
</dbReference>
<dbReference type="FunFam" id="1.10.287.130:FF:000002">
    <property type="entry name" value="Two-component osmosensing histidine kinase"/>
    <property type="match status" value="1"/>
</dbReference>
<dbReference type="SMART" id="SM00448">
    <property type="entry name" value="REC"/>
    <property type="match status" value="2"/>
</dbReference>
<feature type="domain" description="PAC" evidence="22">
    <location>
        <begin position="427"/>
        <end position="479"/>
    </location>
</feature>
<evidence type="ECO:0000256" key="15">
    <source>
        <dbReference type="ARBA" id="ARBA00068150"/>
    </source>
</evidence>
<dbReference type="SMART" id="SM00065">
    <property type="entry name" value="GAF"/>
    <property type="match status" value="1"/>
</dbReference>
<keyword evidence="25" id="KW-1185">Reference proteome</keyword>
<evidence type="ECO:0000256" key="10">
    <source>
        <dbReference type="ARBA" id="ARBA00022840"/>
    </source>
</evidence>
<evidence type="ECO:0000313" key="25">
    <source>
        <dbReference type="Proteomes" id="UP000248168"/>
    </source>
</evidence>
<evidence type="ECO:0000256" key="3">
    <source>
        <dbReference type="ARBA" id="ARBA00012438"/>
    </source>
</evidence>
<evidence type="ECO:0000259" key="19">
    <source>
        <dbReference type="PROSITE" id="PS50109"/>
    </source>
</evidence>
<keyword evidence="5 17" id="KW-0597">Phosphoprotein</keyword>
<dbReference type="InterPro" id="IPR036641">
    <property type="entry name" value="HPT_dom_sf"/>
</dbReference>
<feature type="domain" description="Response regulatory" evidence="20">
    <location>
        <begin position="1201"/>
        <end position="1318"/>
    </location>
</feature>
<dbReference type="Gene3D" id="3.40.50.2300">
    <property type="match status" value="2"/>
</dbReference>
<evidence type="ECO:0000256" key="1">
    <source>
        <dbReference type="ARBA" id="ARBA00000085"/>
    </source>
</evidence>
<evidence type="ECO:0000259" key="22">
    <source>
        <dbReference type="PROSITE" id="PS50113"/>
    </source>
</evidence>
<dbReference type="CDD" id="cd17546">
    <property type="entry name" value="REC_hyHK_CKI1_RcsC-like"/>
    <property type="match status" value="1"/>
</dbReference>
<dbReference type="EMBL" id="OUNR01000012">
    <property type="protein sequence ID" value="SPP64668.1"/>
    <property type="molecule type" value="Genomic_DNA"/>
</dbReference>
<dbReference type="SUPFAM" id="SSF55785">
    <property type="entry name" value="PYP-like sensor domain (PAS domain)"/>
    <property type="match status" value="2"/>
</dbReference>
<evidence type="ECO:0000259" key="21">
    <source>
        <dbReference type="PROSITE" id="PS50112"/>
    </source>
</evidence>
<dbReference type="InParanoid" id="A0A330L4C1"/>
<dbReference type="InterPro" id="IPR011006">
    <property type="entry name" value="CheY-like_superfamily"/>
</dbReference>
<feature type="domain" description="PAS" evidence="21">
    <location>
        <begin position="354"/>
        <end position="425"/>
    </location>
</feature>
<dbReference type="PRINTS" id="PR00344">
    <property type="entry name" value="BCTRLSENSOR"/>
</dbReference>
<dbReference type="SMART" id="SM00086">
    <property type="entry name" value="PAC"/>
    <property type="match status" value="2"/>
</dbReference>
<dbReference type="InterPro" id="IPR003018">
    <property type="entry name" value="GAF"/>
</dbReference>
<dbReference type="SUPFAM" id="SSF55781">
    <property type="entry name" value="GAF domain-like"/>
    <property type="match status" value="1"/>
</dbReference>
<proteinExistence type="predicted"/>
<evidence type="ECO:0000256" key="6">
    <source>
        <dbReference type="ARBA" id="ARBA00022679"/>
    </source>
</evidence>
<dbReference type="CDD" id="cd00130">
    <property type="entry name" value="PAS"/>
    <property type="match status" value="2"/>
</dbReference>
<feature type="domain" description="PAC" evidence="22">
    <location>
        <begin position="726"/>
        <end position="776"/>
    </location>
</feature>
<dbReference type="SUPFAM" id="SSF47226">
    <property type="entry name" value="Histidine-containing phosphotransfer domain, HPT domain"/>
    <property type="match status" value="1"/>
</dbReference>
<evidence type="ECO:0000256" key="14">
    <source>
        <dbReference type="ARBA" id="ARBA00064003"/>
    </source>
</evidence>
<dbReference type="PROSITE" id="PS50894">
    <property type="entry name" value="HPT"/>
    <property type="match status" value="1"/>
</dbReference>
<dbReference type="CDD" id="cd16922">
    <property type="entry name" value="HATPase_EvgS-ArcB-TorS-like"/>
    <property type="match status" value="1"/>
</dbReference>
<keyword evidence="9 24" id="KW-0418">Kinase</keyword>
<dbReference type="RefSeq" id="WP_121989021.1">
    <property type="nucleotide sequence ID" value="NZ_OUNR01000012.1"/>
</dbReference>
<dbReference type="PROSITE" id="PS50112">
    <property type="entry name" value="PAS"/>
    <property type="match status" value="2"/>
</dbReference>
<feature type="modified residue" description="4-aspartylphosphate" evidence="17">
    <location>
        <position position="1250"/>
    </location>
</feature>
<dbReference type="GO" id="GO:0005524">
    <property type="term" value="F:ATP binding"/>
    <property type="evidence" value="ECO:0007669"/>
    <property type="project" value="UniProtKB-KW"/>
</dbReference>
<dbReference type="GO" id="GO:0005886">
    <property type="term" value="C:plasma membrane"/>
    <property type="evidence" value="ECO:0007669"/>
    <property type="project" value="UniProtKB-SubCell"/>
</dbReference>
<evidence type="ECO:0000256" key="13">
    <source>
        <dbReference type="ARBA" id="ARBA00023136"/>
    </source>
</evidence>
<dbReference type="Proteomes" id="UP000248168">
    <property type="component" value="Unassembled WGS sequence"/>
</dbReference>
<dbReference type="InterPro" id="IPR001789">
    <property type="entry name" value="Sig_transdc_resp-reg_receiver"/>
</dbReference>
<dbReference type="InterPro" id="IPR013767">
    <property type="entry name" value="PAS_fold"/>
</dbReference>
<accession>A0A330L4C1</accession>
<keyword evidence="4" id="KW-1003">Cell membrane</keyword>
<dbReference type="SMART" id="SM00388">
    <property type="entry name" value="HisKA"/>
    <property type="match status" value="1"/>
</dbReference>
<evidence type="ECO:0000256" key="16">
    <source>
        <dbReference type="PROSITE-ProRule" id="PRU00110"/>
    </source>
</evidence>
<feature type="modified residue" description="4-aspartylphosphate" evidence="17">
    <location>
        <position position="1102"/>
    </location>
</feature>
<dbReference type="Pfam" id="PF02518">
    <property type="entry name" value="HATPase_c"/>
    <property type="match status" value="1"/>
</dbReference>
<dbReference type="Pfam" id="PF13185">
    <property type="entry name" value="GAF_2"/>
    <property type="match status" value="1"/>
</dbReference>
<dbReference type="Pfam" id="PF00512">
    <property type="entry name" value="HisKA"/>
    <property type="match status" value="1"/>
</dbReference>
<dbReference type="InterPro" id="IPR029016">
    <property type="entry name" value="GAF-like_dom_sf"/>
</dbReference>
<dbReference type="InterPro" id="IPR004358">
    <property type="entry name" value="Sig_transdc_His_kin-like_C"/>
</dbReference>
<feature type="transmembrane region" description="Helical" evidence="18">
    <location>
        <begin position="311"/>
        <end position="332"/>
    </location>
</feature>
<dbReference type="Gene3D" id="3.30.565.10">
    <property type="entry name" value="Histidine kinase-like ATPase, C-terminal domain"/>
    <property type="match status" value="1"/>
</dbReference>
<dbReference type="GO" id="GO:0006355">
    <property type="term" value="P:regulation of DNA-templated transcription"/>
    <property type="evidence" value="ECO:0007669"/>
    <property type="project" value="InterPro"/>
</dbReference>
<dbReference type="SMART" id="SM00091">
    <property type="entry name" value="PAS"/>
    <property type="match status" value="2"/>
</dbReference>
<dbReference type="CDD" id="cd00088">
    <property type="entry name" value="HPT"/>
    <property type="match status" value="1"/>
</dbReference>
<keyword evidence="6 24" id="KW-0808">Transferase</keyword>
<evidence type="ECO:0000256" key="8">
    <source>
        <dbReference type="ARBA" id="ARBA00022741"/>
    </source>
</evidence>
<dbReference type="Gene3D" id="1.10.287.130">
    <property type="match status" value="1"/>
</dbReference>
<evidence type="ECO:0000256" key="18">
    <source>
        <dbReference type="SAM" id="Phobius"/>
    </source>
</evidence>
<dbReference type="Pfam" id="PF00072">
    <property type="entry name" value="Response_reg"/>
    <property type="match status" value="2"/>
</dbReference>
<dbReference type="InterPro" id="IPR000014">
    <property type="entry name" value="PAS"/>
</dbReference>
<evidence type="ECO:0000256" key="5">
    <source>
        <dbReference type="ARBA" id="ARBA00022553"/>
    </source>
</evidence>
<dbReference type="PROSITE" id="PS50110">
    <property type="entry name" value="RESPONSE_REGULATORY"/>
    <property type="match status" value="2"/>
</dbReference>
<dbReference type="GO" id="GO:0000155">
    <property type="term" value="F:phosphorelay sensor kinase activity"/>
    <property type="evidence" value="ECO:0007669"/>
    <property type="project" value="InterPro"/>
</dbReference>
<dbReference type="SUPFAM" id="SSF55874">
    <property type="entry name" value="ATPase domain of HSP90 chaperone/DNA topoisomerase II/histidine kinase"/>
    <property type="match status" value="1"/>
</dbReference>
<reference evidence="25" key="1">
    <citation type="submission" date="2018-04" db="EMBL/GenBank/DDBJ databases">
        <authorList>
            <person name="Lucker S."/>
            <person name="Sakoula D."/>
        </authorList>
    </citation>
    <scope>NUCLEOTIDE SEQUENCE [LARGE SCALE GENOMIC DNA]</scope>
</reference>
<comment type="catalytic activity">
    <reaction evidence="1">
        <text>ATP + protein L-histidine = ADP + protein N-phospho-L-histidine.</text>
        <dbReference type="EC" id="2.7.13.3"/>
    </reaction>
</comment>
<evidence type="ECO:0000256" key="9">
    <source>
        <dbReference type="ARBA" id="ARBA00022777"/>
    </source>
</evidence>
<keyword evidence="11 18" id="KW-1133">Transmembrane helix</keyword>
<dbReference type="PROSITE" id="PS50109">
    <property type="entry name" value="HIS_KIN"/>
    <property type="match status" value="1"/>
</dbReference>